<dbReference type="EMBL" id="JAXCLX010000001">
    <property type="protein sequence ID" value="MDY0871291.1"/>
    <property type="molecule type" value="Genomic_DNA"/>
</dbReference>
<name>A0ABU5DXI9_9PROT</name>
<dbReference type="InterPro" id="IPR036388">
    <property type="entry name" value="WH-like_DNA-bd_sf"/>
</dbReference>
<proteinExistence type="predicted"/>
<dbReference type="SMART" id="SM00346">
    <property type="entry name" value="HTH_ICLR"/>
    <property type="match status" value="1"/>
</dbReference>
<dbReference type="Gene3D" id="1.10.10.10">
    <property type="entry name" value="Winged helix-like DNA-binding domain superfamily/Winged helix DNA-binding domain"/>
    <property type="match status" value="1"/>
</dbReference>
<keyword evidence="2" id="KW-0238">DNA-binding</keyword>
<evidence type="ECO:0000256" key="1">
    <source>
        <dbReference type="ARBA" id="ARBA00023015"/>
    </source>
</evidence>
<keyword evidence="7" id="KW-1185">Reference proteome</keyword>
<dbReference type="InterPro" id="IPR005471">
    <property type="entry name" value="Tscrpt_reg_IclR_N"/>
</dbReference>
<evidence type="ECO:0000259" key="5">
    <source>
        <dbReference type="PROSITE" id="PS51078"/>
    </source>
</evidence>
<dbReference type="PROSITE" id="PS51077">
    <property type="entry name" value="HTH_ICLR"/>
    <property type="match status" value="1"/>
</dbReference>
<dbReference type="InterPro" id="IPR036390">
    <property type="entry name" value="WH_DNA-bd_sf"/>
</dbReference>
<evidence type="ECO:0000259" key="4">
    <source>
        <dbReference type="PROSITE" id="PS51077"/>
    </source>
</evidence>
<evidence type="ECO:0000256" key="2">
    <source>
        <dbReference type="ARBA" id="ARBA00023125"/>
    </source>
</evidence>
<reference evidence="6 7" key="1">
    <citation type="journal article" date="2013" name="Antonie Van Leeuwenhoek">
        <title>Dongia rigui sp. nov., isolated from freshwater of a large wetland in Korea.</title>
        <authorList>
            <person name="Baik K.S."/>
            <person name="Hwang Y.M."/>
            <person name="Choi J.S."/>
            <person name="Kwon J."/>
            <person name="Seong C.N."/>
        </authorList>
    </citation>
    <scope>NUCLEOTIDE SEQUENCE [LARGE SCALE GENOMIC DNA]</scope>
    <source>
        <strain evidence="6 7">04SU4-P</strain>
    </source>
</reference>
<accession>A0ABU5DXI9</accession>
<evidence type="ECO:0000313" key="7">
    <source>
        <dbReference type="Proteomes" id="UP001271769"/>
    </source>
</evidence>
<keyword evidence="1" id="KW-0805">Transcription regulation</keyword>
<evidence type="ECO:0000256" key="3">
    <source>
        <dbReference type="ARBA" id="ARBA00023163"/>
    </source>
</evidence>
<dbReference type="Proteomes" id="UP001271769">
    <property type="component" value="Unassembled WGS sequence"/>
</dbReference>
<comment type="caution">
    <text evidence="6">The sequence shown here is derived from an EMBL/GenBank/DDBJ whole genome shotgun (WGS) entry which is preliminary data.</text>
</comment>
<dbReference type="PANTHER" id="PTHR30136">
    <property type="entry name" value="HELIX-TURN-HELIX TRANSCRIPTIONAL REGULATOR, ICLR FAMILY"/>
    <property type="match status" value="1"/>
</dbReference>
<feature type="domain" description="IclR-ED" evidence="5">
    <location>
        <begin position="70"/>
        <end position="252"/>
    </location>
</feature>
<dbReference type="InterPro" id="IPR014757">
    <property type="entry name" value="Tscrpt_reg_IclR_C"/>
</dbReference>
<gene>
    <name evidence="6" type="ORF">SMD31_05140</name>
</gene>
<dbReference type="Pfam" id="PF01614">
    <property type="entry name" value="IclR_C"/>
    <property type="match status" value="1"/>
</dbReference>
<dbReference type="RefSeq" id="WP_320499715.1">
    <property type="nucleotide sequence ID" value="NZ_JAXCLX010000001.1"/>
</dbReference>
<sequence length="252" mass="27472">MRQVRIQSLARADQILETLAREPAEGCRLQDVVARTGLKPVTALTLLQSLVALKLAEQVGKRGRYRLGPRLLQLGRKVEARLDIIALARPALVRLCQQSGEMVNLLVPAATTMVVVESLEGEVFLKATPLKGRDLPMHGTASGKCFLAFSGDAVQRQVLSALTFTKTTQKTIGDAKRLEKEFAKIRKAGYATEEDEYTADTVALAVPILDQGGKIRATLSLHGPGARFGAARRPRLLSMLQKEAQRIGKLLL</sequence>
<keyword evidence="3" id="KW-0804">Transcription</keyword>
<protein>
    <submittedName>
        <fullName evidence="6">IclR family transcriptional regulator</fullName>
    </submittedName>
</protein>
<dbReference type="InterPro" id="IPR050707">
    <property type="entry name" value="HTH_MetabolicPath_Reg"/>
</dbReference>
<organism evidence="6 7">
    <name type="scientific">Dongia rigui</name>
    <dbReference type="NCBI Taxonomy" id="940149"/>
    <lineage>
        <taxon>Bacteria</taxon>
        <taxon>Pseudomonadati</taxon>
        <taxon>Pseudomonadota</taxon>
        <taxon>Alphaproteobacteria</taxon>
        <taxon>Rhodospirillales</taxon>
        <taxon>Dongiaceae</taxon>
        <taxon>Dongia</taxon>
    </lineage>
</organism>
<evidence type="ECO:0000313" key="6">
    <source>
        <dbReference type="EMBL" id="MDY0871291.1"/>
    </source>
</evidence>
<dbReference type="PROSITE" id="PS51078">
    <property type="entry name" value="ICLR_ED"/>
    <property type="match status" value="1"/>
</dbReference>
<feature type="domain" description="HTH iclR-type" evidence="4">
    <location>
        <begin position="6"/>
        <end position="69"/>
    </location>
</feature>
<dbReference type="PANTHER" id="PTHR30136:SF35">
    <property type="entry name" value="HTH-TYPE TRANSCRIPTIONAL REGULATOR RV1719"/>
    <property type="match status" value="1"/>
</dbReference>
<dbReference type="InterPro" id="IPR029016">
    <property type="entry name" value="GAF-like_dom_sf"/>
</dbReference>
<dbReference type="Pfam" id="PF09339">
    <property type="entry name" value="HTH_IclR"/>
    <property type="match status" value="1"/>
</dbReference>
<dbReference type="SUPFAM" id="SSF55781">
    <property type="entry name" value="GAF domain-like"/>
    <property type="match status" value="1"/>
</dbReference>
<dbReference type="SUPFAM" id="SSF46785">
    <property type="entry name" value="Winged helix' DNA-binding domain"/>
    <property type="match status" value="1"/>
</dbReference>
<dbReference type="Gene3D" id="3.30.450.40">
    <property type="match status" value="1"/>
</dbReference>